<proteinExistence type="predicted"/>
<dbReference type="GO" id="GO:0008081">
    <property type="term" value="F:phosphoric diester hydrolase activity"/>
    <property type="evidence" value="ECO:0007669"/>
    <property type="project" value="InterPro"/>
</dbReference>
<name>A0A1Y1V9Z7_9FUNG</name>
<dbReference type="AlphaFoldDB" id="A0A1Y1V9Z7"/>
<evidence type="ECO:0000313" key="2">
    <source>
        <dbReference type="Proteomes" id="UP000193719"/>
    </source>
</evidence>
<dbReference type="Gene3D" id="3.20.20.190">
    <property type="entry name" value="Phosphatidylinositol (PI) phosphodiesterase"/>
    <property type="match status" value="1"/>
</dbReference>
<dbReference type="OrthoDB" id="1046782at2759"/>
<accession>A0A1Y1V9Z7</accession>
<feature type="non-terminal residue" evidence="1">
    <location>
        <position position="181"/>
    </location>
</feature>
<gene>
    <name evidence="1" type="ORF">BCR36DRAFT_450120</name>
</gene>
<dbReference type="Proteomes" id="UP000193719">
    <property type="component" value="Unassembled WGS sequence"/>
</dbReference>
<dbReference type="EMBL" id="MCFH01000023">
    <property type="protein sequence ID" value="ORX49584.1"/>
    <property type="molecule type" value="Genomic_DNA"/>
</dbReference>
<evidence type="ECO:0000313" key="1">
    <source>
        <dbReference type="EMBL" id="ORX49584.1"/>
    </source>
</evidence>
<organism evidence="1 2">
    <name type="scientific">Piromyces finnis</name>
    <dbReference type="NCBI Taxonomy" id="1754191"/>
    <lineage>
        <taxon>Eukaryota</taxon>
        <taxon>Fungi</taxon>
        <taxon>Fungi incertae sedis</taxon>
        <taxon>Chytridiomycota</taxon>
        <taxon>Chytridiomycota incertae sedis</taxon>
        <taxon>Neocallimastigomycetes</taxon>
        <taxon>Neocallimastigales</taxon>
        <taxon>Neocallimastigaceae</taxon>
        <taxon>Piromyces</taxon>
    </lineage>
</organism>
<comment type="caution">
    <text evidence="1">The sequence shown here is derived from an EMBL/GenBank/DDBJ whole genome shotgun (WGS) entry which is preliminary data.</text>
</comment>
<sequence length="181" mass="21048">MHGSITTIPYGFETYEEVYKAIANLSILKTVPTSFFKSYKEFFYSGKESFPKLGDVRGKIILLTRKKWMYGNNIDEYIGNEINIPNMGSCEEYPVSDKEYMKKCYPHIHNNNHNILVQDNYDLQTGKPKLVENLLDHKVPIILNDIEYAANNNFTNSFYDSKNPKTLTIDFMNIQADMFNL</sequence>
<reference evidence="1 2" key="2">
    <citation type="submission" date="2016-08" db="EMBL/GenBank/DDBJ databases">
        <title>Pervasive Adenine N6-methylation of Active Genes in Fungi.</title>
        <authorList>
            <consortium name="DOE Joint Genome Institute"/>
            <person name="Mondo S.J."/>
            <person name="Dannebaum R.O."/>
            <person name="Kuo R.C."/>
            <person name="Labutti K."/>
            <person name="Haridas S."/>
            <person name="Kuo A."/>
            <person name="Salamov A."/>
            <person name="Ahrendt S.R."/>
            <person name="Lipzen A."/>
            <person name="Sullivan W."/>
            <person name="Andreopoulos W.B."/>
            <person name="Clum A."/>
            <person name="Lindquist E."/>
            <person name="Daum C."/>
            <person name="Ramamoorthy G.K."/>
            <person name="Gryganskyi A."/>
            <person name="Culley D."/>
            <person name="Magnuson J.K."/>
            <person name="James T.Y."/>
            <person name="O'Malley M.A."/>
            <person name="Stajich J.E."/>
            <person name="Spatafora J.W."/>
            <person name="Visel A."/>
            <person name="Grigoriev I.V."/>
        </authorList>
    </citation>
    <scope>NUCLEOTIDE SEQUENCE [LARGE SCALE GENOMIC DNA]</scope>
    <source>
        <strain evidence="2">finn</strain>
    </source>
</reference>
<protein>
    <submittedName>
        <fullName evidence="1">Uncharacterized protein</fullName>
    </submittedName>
</protein>
<dbReference type="InterPro" id="IPR017946">
    <property type="entry name" value="PLC-like_Pdiesterase_TIM-brl"/>
</dbReference>
<dbReference type="GO" id="GO:0006629">
    <property type="term" value="P:lipid metabolic process"/>
    <property type="evidence" value="ECO:0007669"/>
    <property type="project" value="InterPro"/>
</dbReference>
<keyword evidence="2" id="KW-1185">Reference proteome</keyword>
<reference evidence="1 2" key="1">
    <citation type="submission" date="2016-08" db="EMBL/GenBank/DDBJ databases">
        <title>Genomes of anaerobic fungi encode conserved fungal cellulosomes for biomass hydrolysis.</title>
        <authorList>
            <consortium name="DOE Joint Genome Institute"/>
            <person name="Haitjema C.H."/>
            <person name="Gilmore S.P."/>
            <person name="Henske J.K."/>
            <person name="Solomon K.V."/>
            <person name="De Groot R."/>
            <person name="Kuo A."/>
            <person name="Mondo S.J."/>
            <person name="Salamov A.A."/>
            <person name="Labutti K."/>
            <person name="Zhao Z."/>
            <person name="Chiniquy J."/>
            <person name="Barry K."/>
            <person name="Brewer H.M."/>
            <person name="Purvine S.O."/>
            <person name="Wright A.T."/>
            <person name="Boxma B."/>
            <person name="Van Alen T."/>
            <person name="Hackstein J.H."/>
            <person name="Baker S.E."/>
            <person name="Grigoriev I.V."/>
            <person name="O'Malley M.A."/>
        </authorList>
    </citation>
    <scope>NUCLEOTIDE SEQUENCE [LARGE SCALE GENOMIC DNA]</scope>
    <source>
        <strain evidence="2">finn</strain>
    </source>
</reference>